<protein>
    <submittedName>
        <fullName evidence="7">Uncharacterized protein</fullName>
    </submittedName>
</protein>
<organism evidence="7">
    <name type="scientific">Picea sitchensis</name>
    <name type="common">Sitka spruce</name>
    <name type="synonym">Pinus sitchensis</name>
    <dbReference type="NCBI Taxonomy" id="3332"/>
    <lineage>
        <taxon>Eukaryota</taxon>
        <taxon>Viridiplantae</taxon>
        <taxon>Streptophyta</taxon>
        <taxon>Embryophyta</taxon>
        <taxon>Tracheophyta</taxon>
        <taxon>Spermatophyta</taxon>
        <taxon>Pinopsida</taxon>
        <taxon>Pinidae</taxon>
        <taxon>Conifers I</taxon>
        <taxon>Pinales</taxon>
        <taxon>Pinaceae</taxon>
        <taxon>Picea</taxon>
    </lineage>
</organism>
<evidence type="ECO:0000256" key="5">
    <source>
        <dbReference type="ARBA" id="ARBA00035114"/>
    </source>
</evidence>
<feature type="region of interest" description="Disordered" evidence="6">
    <location>
        <begin position="1"/>
        <end position="54"/>
    </location>
</feature>
<keyword evidence="3" id="KW-1133">Transmembrane helix</keyword>
<dbReference type="AlphaFoldDB" id="B8LQ16"/>
<sequence>MRTPAAATQGSSSSGSSPTGNLLSLFLPSRPQVHPMNHSHSGQSKEVAGSSQLGQGQGAEIFQRRVGELFQTLVETPDDLLSLAWVRDVLYTALGCESEFKSLVPRPKPPLSKAEEKITADFFERSVKALDLCNAIRDGIDQVRLWQKHVEIVLCALDGRQRSLGEPQFRRARKALYDLTLAMAAADDKDSPAGAAGLLLLASRNRSFGRPSPRGGEAPSHFRSLSWSVSRSWSAGRQLQAMGSNLVAPKSTEAAATNGLSTAAYTMNNVILFALWALVAAIPCQDRGLQTHFSVPRNFVWAAPLLSIHDKVMEESRKRDRRSSSSVGLLKEIHQIARCVRRLSDLADTVKFPLAEQQDQEVRELVLEIMHLWASLRDGLDPLEKQVRELFHRIIRTRTEAFDTFSRPSSQD</sequence>
<dbReference type="Pfam" id="PF05633">
    <property type="entry name" value="ROH1-like"/>
    <property type="match status" value="1"/>
</dbReference>
<dbReference type="PANTHER" id="PTHR31509">
    <property type="entry name" value="BPS1-LIKE PROTEIN"/>
    <property type="match status" value="1"/>
</dbReference>
<dbReference type="EMBL" id="EF677952">
    <property type="protein sequence ID" value="ABR17746.1"/>
    <property type="molecule type" value="mRNA"/>
</dbReference>
<keyword evidence="2" id="KW-0812">Transmembrane</keyword>
<evidence type="ECO:0000256" key="1">
    <source>
        <dbReference type="ARBA" id="ARBA00004167"/>
    </source>
</evidence>
<comment type="similarity">
    <text evidence="5">Belongs to the ROH1 family.</text>
</comment>
<dbReference type="GO" id="GO:0016020">
    <property type="term" value="C:membrane"/>
    <property type="evidence" value="ECO:0007669"/>
    <property type="project" value="UniProtKB-SubCell"/>
</dbReference>
<evidence type="ECO:0000256" key="6">
    <source>
        <dbReference type="SAM" id="MobiDB-lite"/>
    </source>
</evidence>
<name>B8LQ16_PICSI</name>
<evidence type="ECO:0000256" key="4">
    <source>
        <dbReference type="ARBA" id="ARBA00023136"/>
    </source>
</evidence>
<evidence type="ECO:0000256" key="2">
    <source>
        <dbReference type="ARBA" id="ARBA00022692"/>
    </source>
</evidence>
<feature type="compositionally biased region" description="Low complexity" evidence="6">
    <location>
        <begin position="1"/>
        <end position="25"/>
    </location>
</feature>
<keyword evidence="4" id="KW-0472">Membrane</keyword>
<reference evidence="7" key="1">
    <citation type="submission" date="2007-06" db="EMBL/GenBank/DDBJ databases">
        <title>Full length cDNA sequences from Sitka Spruce (Picea sitchensis).</title>
        <authorList>
            <person name="Ralph S.G."/>
            <person name="Chun H.E."/>
            <person name="Liao N."/>
            <person name="Ali J."/>
            <person name="Reid K."/>
            <person name="Kolosova N."/>
            <person name="Cooper N."/>
            <person name="Cullis C."/>
            <person name="Jancsik S."/>
            <person name="Moore R."/>
            <person name="Mayo M."/>
            <person name="Wagner S."/>
            <person name="Holt R.A."/>
            <person name="Jones S.J.M."/>
            <person name="Marra M.A."/>
            <person name="Ritland C.E."/>
            <person name="Ritland K."/>
            <person name="Bohlmann J."/>
        </authorList>
    </citation>
    <scope>NUCLEOTIDE SEQUENCE</scope>
    <source>
        <tissue evidence="7">Green portion of the leader tissue</tissue>
    </source>
</reference>
<evidence type="ECO:0000313" key="7">
    <source>
        <dbReference type="EMBL" id="ABR17746.1"/>
    </source>
</evidence>
<accession>B8LQ16</accession>
<dbReference type="InterPro" id="IPR008511">
    <property type="entry name" value="ROH1-like"/>
</dbReference>
<comment type="subcellular location">
    <subcellularLocation>
        <location evidence="1">Membrane</location>
        <topology evidence="1">Single-pass membrane protein</topology>
    </subcellularLocation>
</comment>
<proteinExistence type="evidence at transcript level"/>
<evidence type="ECO:0000256" key="3">
    <source>
        <dbReference type="ARBA" id="ARBA00022989"/>
    </source>
</evidence>